<dbReference type="AlphaFoldDB" id="B3MCU7"/>
<evidence type="ECO:0000313" key="9">
    <source>
        <dbReference type="EMBL" id="EDV37349.2"/>
    </source>
</evidence>
<dbReference type="InterPro" id="IPR024607">
    <property type="entry name" value="Sulfatase_CS"/>
</dbReference>
<dbReference type="PANTHER" id="PTHR10342">
    <property type="entry name" value="ARYLSULFATASE"/>
    <property type="match status" value="1"/>
</dbReference>
<feature type="chain" id="PRO_5006454658" description="Sulfatase N-terminal domain-containing protein" evidence="7">
    <location>
        <begin position="28"/>
        <end position="570"/>
    </location>
</feature>
<dbReference type="KEGG" id="dan:6496244"/>
<dbReference type="Gene3D" id="3.30.1120.10">
    <property type="match status" value="1"/>
</dbReference>
<dbReference type="FunCoup" id="B3MCU7">
    <property type="interactions" value="116"/>
</dbReference>
<evidence type="ECO:0000256" key="5">
    <source>
        <dbReference type="ARBA" id="ARBA00022837"/>
    </source>
</evidence>
<keyword evidence="10" id="KW-1185">Reference proteome</keyword>
<dbReference type="STRING" id="7217.B3MCU7"/>
<name>B3MCU7_DROAN</name>
<dbReference type="PANTHER" id="PTHR10342:SF273">
    <property type="entry name" value="RE14504P"/>
    <property type="match status" value="1"/>
</dbReference>
<dbReference type="eggNOG" id="KOG3867">
    <property type="taxonomic scope" value="Eukaryota"/>
</dbReference>
<evidence type="ECO:0000313" key="10">
    <source>
        <dbReference type="Proteomes" id="UP000007801"/>
    </source>
</evidence>
<keyword evidence="5" id="KW-0106">Calcium</keyword>
<accession>B3MCU7</accession>
<evidence type="ECO:0000259" key="8">
    <source>
        <dbReference type="Pfam" id="PF00884"/>
    </source>
</evidence>
<dbReference type="Gene3D" id="3.40.720.10">
    <property type="entry name" value="Alkaline Phosphatase, subunit A"/>
    <property type="match status" value="1"/>
</dbReference>
<comment type="cofactor">
    <cofactor evidence="1">
        <name>Ca(2+)</name>
        <dbReference type="ChEBI" id="CHEBI:29108"/>
    </cofactor>
</comment>
<evidence type="ECO:0000256" key="2">
    <source>
        <dbReference type="ARBA" id="ARBA00008779"/>
    </source>
</evidence>
<dbReference type="CDD" id="cd16029">
    <property type="entry name" value="4-S"/>
    <property type="match status" value="1"/>
</dbReference>
<dbReference type="GeneID" id="6496244"/>
<evidence type="ECO:0000256" key="4">
    <source>
        <dbReference type="ARBA" id="ARBA00022801"/>
    </source>
</evidence>
<dbReference type="GO" id="GO:0046872">
    <property type="term" value="F:metal ion binding"/>
    <property type="evidence" value="ECO:0007669"/>
    <property type="project" value="UniProtKB-KW"/>
</dbReference>
<dbReference type="InterPro" id="IPR047115">
    <property type="entry name" value="ARSB"/>
</dbReference>
<dbReference type="OrthoDB" id="103349at2759"/>
<dbReference type="PROSITE" id="PS00523">
    <property type="entry name" value="SULFATASE_1"/>
    <property type="match status" value="1"/>
</dbReference>
<comment type="similarity">
    <text evidence="2">Belongs to the sulfatase family.</text>
</comment>
<sequence length="570" mass="63513">MRLNSDKFTMLFLWLFIFLILPQFLKGEVGNSSPKPNIIFILADDLGFNDVGFHGSAQIPTPNIDALAYSGIILNRYYVTPICTPSRSALMTGKYPIHTGMQHAVLYAAEPRGLSLKEKILPQYLNDLGYTSHIAGKWHLGHWKLKYTPLFRGFSSHVGFWSGHHDYNDHTAVENDEWGLDMRNGTEVAYDLHGRYTTDVITDHAVKVIANHNTTSGPLFLYVAHAACHSSNPYNPLPVPDNEVMKLGHIPHYKRRKFAAMVTKMDESVGLIVDQLRKSNMLENSIIIFSSDNGGPAQGFNLNFASNYPLKGVKNTLWEGGVRAAGLIWSPLLKSRQRVSTQTIHISDWLPTLLEAAGGAAALSNLSKGIDGQSIWQALVHDEPSPRLKVIHNIDDIWGSAGLSVGDWKLVKGTNYYGKWDGWYGPAGERDPHLYDWQQIPKSRSGKALNGLKMLPSQAEQQRLRAAATVKCLGQSPQGSSCKATAFSAPCLFNIHDDPCEQFNLAEQYPKVLKALMEELKYQNSTAVPPANKPGDRRASPKYWNYTWTNFGDYDLLNNKPVLGDLKVVL</sequence>
<organism evidence="9 10">
    <name type="scientific">Drosophila ananassae</name>
    <name type="common">Fruit fly</name>
    <dbReference type="NCBI Taxonomy" id="7217"/>
    <lineage>
        <taxon>Eukaryota</taxon>
        <taxon>Metazoa</taxon>
        <taxon>Ecdysozoa</taxon>
        <taxon>Arthropoda</taxon>
        <taxon>Hexapoda</taxon>
        <taxon>Insecta</taxon>
        <taxon>Pterygota</taxon>
        <taxon>Neoptera</taxon>
        <taxon>Endopterygota</taxon>
        <taxon>Diptera</taxon>
        <taxon>Brachycera</taxon>
        <taxon>Muscomorpha</taxon>
        <taxon>Ephydroidea</taxon>
        <taxon>Drosophilidae</taxon>
        <taxon>Drosophila</taxon>
        <taxon>Sophophora</taxon>
    </lineage>
</organism>
<evidence type="ECO:0000256" key="6">
    <source>
        <dbReference type="ARBA" id="ARBA00023180"/>
    </source>
</evidence>
<dbReference type="Pfam" id="PF00884">
    <property type="entry name" value="Sulfatase"/>
    <property type="match status" value="1"/>
</dbReference>
<dbReference type="GO" id="GO:0008484">
    <property type="term" value="F:sulfuric ester hydrolase activity"/>
    <property type="evidence" value="ECO:0007669"/>
    <property type="project" value="InterPro"/>
</dbReference>
<feature type="signal peptide" evidence="7">
    <location>
        <begin position="1"/>
        <end position="27"/>
    </location>
</feature>
<keyword evidence="6" id="KW-0325">Glycoprotein</keyword>
<reference evidence="9 10" key="1">
    <citation type="journal article" date="2007" name="Nature">
        <title>Evolution of genes and genomes on the Drosophila phylogeny.</title>
        <authorList>
            <consortium name="Drosophila 12 Genomes Consortium"/>
            <person name="Clark A.G."/>
            <person name="Eisen M.B."/>
            <person name="Smith D.R."/>
            <person name="Bergman C.M."/>
            <person name="Oliver B."/>
            <person name="Markow T.A."/>
            <person name="Kaufman T.C."/>
            <person name="Kellis M."/>
            <person name="Gelbart W."/>
            <person name="Iyer V.N."/>
            <person name="Pollard D.A."/>
            <person name="Sackton T.B."/>
            <person name="Larracuente A.M."/>
            <person name="Singh N.D."/>
            <person name="Abad J.P."/>
            <person name="Abt D.N."/>
            <person name="Adryan B."/>
            <person name="Aguade M."/>
            <person name="Akashi H."/>
            <person name="Anderson W.W."/>
            <person name="Aquadro C.F."/>
            <person name="Ardell D.H."/>
            <person name="Arguello R."/>
            <person name="Artieri C.G."/>
            <person name="Barbash D.A."/>
            <person name="Barker D."/>
            <person name="Barsanti P."/>
            <person name="Batterham P."/>
            <person name="Batzoglou S."/>
            <person name="Begun D."/>
            <person name="Bhutkar A."/>
            <person name="Blanco E."/>
            <person name="Bosak S.A."/>
            <person name="Bradley R.K."/>
            <person name="Brand A.D."/>
            <person name="Brent M.R."/>
            <person name="Brooks A.N."/>
            <person name="Brown R.H."/>
            <person name="Butlin R.K."/>
            <person name="Caggese C."/>
            <person name="Calvi B.R."/>
            <person name="Bernardo de Carvalho A."/>
            <person name="Caspi A."/>
            <person name="Castrezana S."/>
            <person name="Celniker S.E."/>
            <person name="Chang J.L."/>
            <person name="Chapple C."/>
            <person name="Chatterji S."/>
            <person name="Chinwalla A."/>
            <person name="Civetta A."/>
            <person name="Clifton S.W."/>
            <person name="Comeron J.M."/>
            <person name="Costello J.C."/>
            <person name="Coyne J.A."/>
            <person name="Daub J."/>
            <person name="David R.G."/>
            <person name="Delcher A.L."/>
            <person name="Delehaunty K."/>
            <person name="Do C.B."/>
            <person name="Ebling H."/>
            <person name="Edwards K."/>
            <person name="Eickbush T."/>
            <person name="Evans J.D."/>
            <person name="Filipski A."/>
            <person name="Findeiss S."/>
            <person name="Freyhult E."/>
            <person name="Fulton L."/>
            <person name="Fulton R."/>
            <person name="Garcia A.C."/>
            <person name="Gardiner A."/>
            <person name="Garfield D.A."/>
            <person name="Garvin B.E."/>
            <person name="Gibson G."/>
            <person name="Gilbert D."/>
            <person name="Gnerre S."/>
            <person name="Godfrey J."/>
            <person name="Good R."/>
            <person name="Gotea V."/>
            <person name="Gravely B."/>
            <person name="Greenberg A.J."/>
            <person name="Griffiths-Jones S."/>
            <person name="Gross S."/>
            <person name="Guigo R."/>
            <person name="Gustafson E.A."/>
            <person name="Haerty W."/>
            <person name="Hahn M.W."/>
            <person name="Halligan D.L."/>
            <person name="Halpern A.L."/>
            <person name="Halter G.M."/>
            <person name="Han M.V."/>
            <person name="Heger A."/>
            <person name="Hillier L."/>
            <person name="Hinrichs A.S."/>
            <person name="Holmes I."/>
            <person name="Hoskins R.A."/>
            <person name="Hubisz M.J."/>
            <person name="Hultmark D."/>
            <person name="Huntley M.A."/>
            <person name="Jaffe D.B."/>
            <person name="Jagadeeshan S."/>
            <person name="Jeck W.R."/>
            <person name="Johnson J."/>
            <person name="Jones C.D."/>
            <person name="Jordan W.C."/>
            <person name="Karpen G.H."/>
            <person name="Kataoka E."/>
            <person name="Keightley P.D."/>
            <person name="Kheradpour P."/>
            <person name="Kirkness E.F."/>
            <person name="Koerich L.B."/>
            <person name="Kristiansen K."/>
            <person name="Kudrna D."/>
            <person name="Kulathinal R.J."/>
            <person name="Kumar S."/>
            <person name="Kwok R."/>
            <person name="Lander E."/>
            <person name="Langley C.H."/>
            <person name="Lapoint R."/>
            <person name="Lazzaro B.P."/>
            <person name="Lee S.J."/>
            <person name="Levesque L."/>
            <person name="Li R."/>
            <person name="Lin C.F."/>
            <person name="Lin M.F."/>
            <person name="Lindblad-Toh K."/>
            <person name="Llopart A."/>
            <person name="Long M."/>
            <person name="Low L."/>
            <person name="Lozovsky E."/>
            <person name="Lu J."/>
            <person name="Luo M."/>
            <person name="Machado C.A."/>
            <person name="Makalowski W."/>
            <person name="Marzo M."/>
            <person name="Matsuda M."/>
            <person name="Matzkin L."/>
            <person name="McAllister B."/>
            <person name="McBride C.S."/>
            <person name="McKernan B."/>
            <person name="McKernan K."/>
            <person name="Mendez-Lago M."/>
            <person name="Minx P."/>
            <person name="Mollenhauer M.U."/>
            <person name="Montooth K."/>
            <person name="Mount S.M."/>
            <person name="Mu X."/>
            <person name="Myers E."/>
            <person name="Negre B."/>
            <person name="Newfeld S."/>
            <person name="Nielsen R."/>
            <person name="Noor M.A."/>
            <person name="O'Grady P."/>
            <person name="Pachter L."/>
            <person name="Papaceit M."/>
            <person name="Parisi M.J."/>
            <person name="Parisi M."/>
            <person name="Parts L."/>
            <person name="Pedersen J.S."/>
            <person name="Pesole G."/>
            <person name="Phillippy A.M."/>
            <person name="Ponting C.P."/>
            <person name="Pop M."/>
            <person name="Porcelli D."/>
            <person name="Powell J.R."/>
            <person name="Prohaska S."/>
            <person name="Pruitt K."/>
            <person name="Puig M."/>
            <person name="Quesneville H."/>
            <person name="Ram K.R."/>
            <person name="Rand D."/>
            <person name="Rasmussen M.D."/>
            <person name="Reed L.K."/>
            <person name="Reenan R."/>
            <person name="Reily A."/>
            <person name="Remington K.A."/>
            <person name="Rieger T.T."/>
            <person name="Ritchie M.G."/>
            <person name="Robin C."/>
            <person name="Rogers Y.H."/>
            <person name="Rohde C."/>
            <person name="Rozas J."/>
            <person name="Rubenfield M.J."/>
            <person name="Ruiz A."/>
            <person name="Russo S."/>
            <person name="Salzberg S.L."/>
            <person name="Sanchez-Gracia A."/>
            <person name="Saranga D.J."/>
            <person name="Sato H."/>
            <person name="Schaeffer S.W."/>
            <person name="Schatz M.C."/>
            <person name="Schlenke T."/>
            <person name="Schwartz R."/>
            <person name="Segarra C."/>
            <person name="Singh R.S."/>
            <person name="Sirot L."/>
            <person name="Sirota M."/>
            <person name="Sisneros N.B."/>
            <person name="Smith C.D."/>
            <person name="Smith T.F."/>
            <person name="Spieth J."/>
            <person name="Stage D.E."/>
            <person name="Stark A."/>
            <person name="Stephan W."/>
            <person name="Strausberg R.L."/>
            <person name="Strempel S."/>
            <person name="Sturgill D."/>
            <person name="Sutton G."/>
            <person name="Sutton G.G."/>
            <person name="Tao W."/>
            <person name="Teichmann S."/>
            <person name="Tobari Y.N."/>
            <person name="Tomimura Y."/>
            <person name="Tsolas J.M."/>
            <person name="Valente V.L."/>
            <person name="Venter E."/>
            <person name="Venter J.C."/>
            <person name="Vicario S."/>
            <person name="Vieira F.G."/>
            <person name="Vilella A.J."/>
            <person name="Villasante A."/>
            <person name="Walenz B."/>
            <person name="Wang J."/>
            <person name="Wasserman M."/>
            <person name="Watts T."/>
            <person name="Wilson D."/>
            <person name="Wilson R.K."/>
            <person name="Wing R.A."/>
            <person name="Wolfner M.F."/>
            <person name="Wong A."/>
            <person name="Wong G.K."/>
            <person name="Wu C.I."/>
            <person name="Wu G."/>
            <person name="Yamamoto D."/>
            <person name="Yang H.P."/>
            <person name="Yang S.P."/>
            <person name="Yorke J.A."/>
            <person name="Yoshida K."/>
            <person name="Zdobnov E."/>
            <person name="Zhang P."/>
            <person name="Zhang Y."/>
            <person name="Zimin A.V."/>
            <person name="Baldwin J."/>
            <person name="Abdouelleil A."/>
            <person name="Abdulkadir J."/>
            <person name="Abebe A."/>
            <person name="Abera B."/>
            <person name="Abreu J."/>
            <person name="Acer S.C."/>
            <person name="Aftuck L."/>
            <person name="Alexander A."/>
            <person name="An P."/>
            <person name="Anderson E."/>
            <person name="Anderson S."/>
            <person name="Arachi H."/>
            <person name="Azer M."/>
            <person name="Bachantsang P."/>
            <person name="Barry A."/>
            <person name="Bayul T."/>
            <person name="Berlin A."/>
            <person name="Bessette D."/>
            <person name="Bloom T."/>
            <person name="Blye J."/>
            <person name="Boguslavskiy L."/>
            <person name="Bonnet C."/>
            <person name="Boukhgalter B."/>
            <person name="Bourzgui I."/>
            <person name="Brown A."/>
            <person name="Cahill P."/>
            <person name="Channer S."/>
            <person name="Cheshatsang Y."/>
            <person name="Chuda L."/>
            <person name="Citroen M."/>
            <person name="Collymore A."/>
            <person name="Cooke P."/>
            <person name="Costello M."/>
            <person name="D'Aco K."/>
            <person name="Daza R."/>
            <person name="De Haan G."/>
            <person name="DeGray S."/>
            <person name="DeMaso C."/>
            <person name="Dhargay N."/>
            <person name="Dooley K."/>
            <person name="Dooley E."/>
            <person name="Doricent M."/>
            <person name="Dorje P."/>
            <person name="Dorjee K."/>
            <person name="Dupes A."/>
            <person name="Elong R."/>
            <person name="Falk J."/>
            <person name="Farina A."/>
            <person name="Faro S."/>
            <person name="Ferguson D."/>
            <person name="Fisher S."/>
            <person name="Foley C.D."/>
            <person name="Franke A."/>
            <person name="Friedrich D."/>
            <person name="Gadbois L."/>
            <person name="Gearin G."/>
            <person name="Gearin C.R."/>
            <person name="Giannoukos G."/>
            <person name="Goode T."/>
            <person name="Graham J."/>
            <person name="Grandbois E."/>
            <person name="Grewal S."/>
            <person name="Gyaltsen K."/>
            <person name="Hafez N."/>
            <person name="Hagos B."/>
            <person name="Hall J."/>
            <person name="Henson C."/>
            <person name="Hollinger A."/>
            <person name="Honan T."/>
            <person name="Huard M.D."/>
            <person name="Hughes L."/>
            <person name="Hurhula B."/>
            <person name="Husby M.E."/>
            <person name="Kamat A."/>
            <person name="Kanga B."/>
            <person name="Kashin S."/>
            <person name="Khazanovich D."/>
            <person name="Kisner P."/>
            <person name="Lance K."/>
            <person name="Lara M."/>
            <person name="Lee W."/>
            <person name="Lennon N."/>
            <person name="Letendre F."/>
            <person name="LeVine R."/>
            <person name="Lipovsky A."/>
            <person name="Liu X."/>
            <person name="Liu J."/>
            <person name="Liu S."/>
            <person name="Lokyitsang T."/>
            <person name="Lokyitsang Y."/>
            <person name="Lubonja R."/>
            <person name="Lui A."/>
            <person name="MacDonald P."/>
            <person name="Magnisalis V."/>
            <person name="Maru K."/>
            <person name="Matthews C."/>
            <person name="McCusker W."/>
            <person name="McDonough S."/>
            <person name="Mehta T."/>
            <person name="Meldrim J."/>
            <person name="Meneus L."/>
            <person name="Mihai O."/>
            <person name="Mihalev A."/>
            <person name="Mihova T."/>
            <person name="Mittelman R."/>
            <person name="Mlenga V."/>
            <person name="Montmayeur A."/>
            <person name="Mulrain L."/>
            <person name="Navidi A."/>
            <person name="Naylor J."/>
            <person name="Negash T."/>
            <person name="Nguyen T."/>
            <person name="Nguyen N."/>
            <person name="Nicol R."/>
            <person name="Norbu C."/>
            <person name="Norbu N."/>
            <person name="Novod N."/>
            <person name="O'Neill B."/>
            <person name="Osman S."/>
            <person name="Markiewicz E."/>
            <person name="Oyono O.L."/>
            <person name="Patti C."/>
            <person name="Phunkhang P."/>
            <person name="Pierre F."/>
            <person name="Priest M."/>
            <person name="Raghuraman S."/>
            <person name="Rege F."/>
            <person name="Reyes R."/>
            <person name="Rise C."/>
            <person name="Rogov P."/>
            <person name="Ross K."/>
            <person name="Ryan E."/>
            <person name="Settipalli S."/>
            <person name="Shea T."/>
            <person name="Sherpa N."/>
            <person name="Shi L."/>
            <person name="Shih D."/>
            <person name="Sparrow T."/>
            <person name="Spaulding J."/>
            <person name="Stalker J."/>
            <person name="Stange-Thomann N."/>
            <person name="Stavropoulos S."/>
            <person name="Stone C."/>
            <person name="Strader C."/>
            <person name="Tesfaye S."/>
            <person name="Thomson T."/>
            <person name="Thoulutsang Y."/>
            <person name="Thoulutsang D."/>
            <person name="Topham K."/>
            <person name="Topping I."/>
            <person name="Tsamla T."/>
            <person name="Vassiliev H."/>
            <person name="Vo A."/>
            <person name="Wangchuk T."/>
            <person name="Wangdi T."/>
            <person name="Weiand M."/>
            <person name="Wilkinson J."/>
            <person name="Wilson A."/>
            <person name="Yadav S."/>
            <person name="Young G."/>
            <person name="Yu Q."/>
            <person name="Zembek L."/>
            <person name="Zhong D."/>
            <person name="Zimmer A."/>
            <person name="Zwirko Z."/>
            <person name="Jaffe D.B."/>
            <person name="Alvarez P."/>
            <person name="Brockman W."/>
            <person name="Butler J."/>
            <person name="Chin C."/>
            <person name="Gnerre S."/>
            <person name="Grabherr M."/>
            <person name="Kleber M."/>
            <person name="Mauceli E."/>
            <person name="MacCallum I."/>
        </authorList>
    </citation>
    <scope>NUCLEOTIDE SEQUENCE [LARGE SCALE GENOMIC DNA]</scope>
    <source>
        <strain evidence="10">Tucson 14024-0371.13</strain>
    </source>
</reference>
<dbReference type="Proteomes" id="UP000007801">
    <property type="component" value="Unassembled WGS sequence"/>
</dbReference>
<keyword evidence="7" id="KW-0732">Signal</keyword>
<dbReference type="InParanoid" id="B3MCU7"/>
<evidence type="ECO:0000256" key="1">
    <source>
        <dbReference type="ARBA" id="ARBA00001913"/>
    </source>
</evidence>
<dbReference type="InterPro" id="IPR000917">
    <property type="entry name" value="Sulfatase_N"/>
</dbReference>
<dbReference type="HOGENOM" id="CLU_006332_10_1_1"/>
<proteinExistence type="inferred from homology"/>
<gene>
    <name evidence="9" type="primary">Dana\GF13402</name>
    <name evidence="9" type="synonym">dana_GLEANR_13417</name>
    <name evidence="9" type="ORF">GF13402</name>
</gene>
<dbReference type="PROSITE" id="PS00149">
    <property type="entry name" value="SULFATASE_2"/>
    <property type="match status" value="1"/>
</dbReference>
<dbReference type="EMBL" id="CH902619">
    <property type="protein sequence ID" value="EDV37349.2"/>
    <property type="molecule type" value="Genomic_DNA"/>
</dbReference>
<feature type="domain" description="Sulfatase N-terminal" evidence="8">
    <location>
        <begin position="36"/>
        <end position="358"/>
    </location>
</feature>
<keyword evidence="4 9" id="KW-0378">Hydrolase</keyword>
<dbReference type="SMR" id="B3MCU7"/>
<keyword evidence="3" id="KW-0479">Metal-binding</keyword>
<dbReference type="SUPFAM" id="SSF53649">
    <property type="entry name" value="Alkaline phosphatase-like"/>
    <property type="match status" value="1"/>
</dbReference>
<evidence type="ECO:0000256" key="3">
    <source>
        <dbReference type="ARBA" id="ARBA00022723"/>
    </source>
</evidence>
<protein>
    <recommendedName>
        <fullName evidence="8">Sulfatase N-terminal domain-containing protein</fullName>
    </recommendedName>
</protein>
<evidence type="ECO:0000256" key="7">
    <source>
        <dbReference type="SAM" id="SignalP"/>
    </source>
</evidence>
<dbReference type="InterPro" id="IPR017850">
    <property type="entry name" value="Alkaline_phosphatase_core_sf"/>
</dbReference>